<comment type="similarity">
    <text evidence="2 5">Belongs to the RecX family.</text>
</comment>
<organism evidence="10 11">
    <name type="scientific">Microlunatus aurantiacus</name>
    <dbReference type="NCBI Taxonomy" id="446786"/>
    <lineage>
        <taxon>Bacteria</taxon>
        <taxon>Bacillati</taxon>
        <taxon>Actinomycetota</taxon>
        <taxon>Actinomycetes</taxon>
        <taxon>Propionibacteriales</taxon>
        <taxon>Propionibacteriaceae</taxon>
        <taxon>Microlunatus</taxon>
    </lineage>
</organism>
<name>A0ABP7D4R5_9ACTN</name>
<evidence type="ECO:0000256" key="4">
    <source>
        <dbReference type="ARBA" id="ARBA00022490"/>
    </source>
</evidence>
<protein>
    <recommendedName>
        <fullName evidence="3 5">Regulatory protein RecX</fullName>
    </recommendedName>
</protein>
<dbReference type="RefSeq" id="WP_344811685.1">
    <property type="nucleotide sequence ID" value="NZ_BAAAYX010000003.1"/>
</dbReference>
<dbReference type="Pfam" id="PF02631">
    <property type="entry name" value="RecX_HTH2"/>
    <property type="match status" value="1"/>
</dbReference>
<feature type="region of interest" description="Disordered" evidence="6">
    <location>
        <begin position="1"/>
        <end position="20"/>
    </location>
</feature>
<dbReference type="InterPro" id="IPR036388">
    <property type="entry name" value="WH-like_DNA-bd_sf"/>
</dbReference>
<comment type="subcellular location">
    <subcellularLocation>
        <location evidence="1 5">Cytoplasm</location>
    </subcellularLocation>
</comment>
<evidence type="ECO:0000313" key="10">
    <source>
        <dbReference type="EMBL" id="GAA3699432.1"/>
    </source>
</evidence>
<evidence type="ECO:0000256" key="5">
    <source>
        <dbReference type="HAMAP-Rule" id="MF_01114"/>
    </source>
</evidence>
<dbReference type="InterPro" id="IPR053926">
    <property type="entry name" value="RecX_HTH_1st"/>
</dbReference>
<dbReference type="Gene3D" id="1.10.10.10">
    <property type="entry name" value="Winged helix-like DNA-binding domain superfamily/Winged helix DNA-binding domain"/>
    <property type="match status" value="3"/>
</dbReference>
<evidence type="ECO:0000313" key="11">
    <source>
        <dbReference type="Proteomes" id="UP001500051"/>
    </source>
</evidence>
<dbReference type="HAMAP" id="MF_01114">
    <property type="entry name" value="RecX"/>
    <property type="match status" value="1"/>
</dbReference>
<dbReference type="InterPro" id="IPR053925">
    <property type="entry name" value="RecX_HTH_3rd"/>
</dbReference>
<evidence type="ECO:0000256" key="3">
    <source>
        <dbReference type="ARBA" id="ARBA00018111"/>
    </source>
</evidence>
<dbReference type="InterPro" id="IPR053924">
    <property type="entry name" value="RecX_HTH_2nd"/>
</dbReference>
<feature type="domain" description="RecX first three-helical" evidence="9">
    <location>
        <begin position="21"/>
        <end position="60"/>
    </location>
</feature>
<dbReference type="Proteomes" id="UP001500051">
    <property type="component" value="Unassembled WGS sequence"/>
</dbReference>
<evidence type="ECO:0000256" key="2">
    <source>
        <dbReference type="ARBA" id="ARBA00009695"/>
    </source>
</evidence>
<keyword evidence="4 5" id="KW-0963">Cytoplasm</keyword>
<feature type="domain" description="RecX third three-helical" evidence="8">
    <location>
        <begin position="114"/>
        <end position="161"/>
    </location>
</feature>
<comment type="caution">
    <text evidence="10">The sequence shown here is derived from an EMBL/GenBank/DDBJ whole genome shotgun (WGS) entry which is preliminary data.</text>
</comment>
<keyword evidence="11" id="KW-1185">Reference proteome</keyword>
<comment type="function">
    <text evidence="5">Modulates RecA activity.</text>
</comment>
<evidence type="ECO:0000256" key="1">
    <source>
        <dbReference type="ARBA" id="ARBA00004496"/>
    </source>
</evidence>
<evidence type="ECO:0000259" key="8">
    <source>
        <dbReference type="Pfam" id="PF21981"/>
    </source>
</evidence>
<evidence type="ECO:0000256" key="6">
    <source>
        <dbReference type="SAM" id="MobiDB-lite"/>
    </source>
</evidence>
<sequence>MGTSEPDDGPPEPDADPVGTARTIALRKLTASARTRHELDEALQKKNVPDEIAAAVLDRLEDVGLIDDGAFAQSWVESRQQRRHLSRSALRRELQTKGVDREQVEAALASVDSEDELTAARTLAAKKVSSMHGLDRVVRERRLAGVLARRGFGSGIVTTVLGELRDGQGA</sequence>
<reference evidence="11" key="1">
    <citation type="journal article" date="2019" name="Int. J. Syst. Evol. Microbiol.">
        <title>The Global Catalogue of Microorganisms (GCM) 10K type strain sequencing project: providing services to taxonomists for standard genome sequencing and annotation.</title>
        <authorList>
            <consortium name="The Broad Institute Genomics Platform"/>
            <consortium name="The Broad Institute Genome Sequencing Center for Infectious Disease"/>
            <person name="Wu L."/>
            <person name="Ma J."/>
        </authorList>
    </citation>
    <scope>NUCLEOTIDE SEQUENCE [LARGE SCALE GENOMIC DNA]</scope>
    <source>
        <strain evidence="11">JCM 16548</strain>
    </source>
</reference>
<accession>A0ABP7D4R5</accession>
<dbReference type="Pfam" id="PF21981">
    <property type="entry name" value="RecX_HTH3"/>
    <property type="match status" value="1"/>
</dbReference>
<proteinExistence type="inferred from homology"/>
<dbReference type="InterPro" id="IPR003783">
    <property type="entry name" value="Regulatory_RecX"/>
</dbReference>
<evidence type="ECO:0000259" key="9">
    <source>
        <dbReference type="Pfam" id="PF21982"/>
    </source>
</evidence>
<evidence type="ECO:0000259" key="7">
    <source>
        <dbReference type="Pfam" id="PF02631"/>
    </source>
</evidence>
<feature type="domain" description="RecX second three-helical" evidence="7">
    <location>
        <begin position="67"/>
        <end position="108"/>
    </location>
</feature>
<gene>
    <name evidence="5" type="primary">recX</name>
    <name evidence="10" type="ORF">GCM10022204_14950</name>
</gene>
<dbReference type="PANTHER" id="PTHR33602">
    <property type="entry name" value="REGULATORY PROTEIN RECX FAMILY PROTEIN"/>
    <property type="match status" value="1"/>
</dbReference>
<dbReference type="Pfam" id="PF21982">
    <property type="entry name" value="RecX_HTH1"/>
    <property type="match status" value="1"/>
</dbReference>
<feature type="compositionally biased region" description="Acidic residues" evidence="6">
    <location>
        <begin position="1"/>
        <end position="15"/>
    </location>
</feature>
<dbReference type="EMBL" id="BAAAYX010000003">
    <property type="protein sequence ID" value="GAA3699432.1"/>
    <property type="molecule type" value="Genomic_DNA"/>
</dbReference>
<dbReference type="PANTHER" id="PTHR33602:SF1">
    <property type="entry name" value="REGULATORY PROTEIN RECX FAMILY PROTEIN"/>
    <property type="match status" value="1"/>
</dbReference>